<evidence type="ECO:0000313" key="3">
    <source>
        <dbReference type="Proteomes" id="UP001152622"/>
    </source>
</evidence>
<dbReference type="Proteomes" id="UP001152622">
    <property type="component" value="Chromosome 2"/>
</dbReference>
<proteinExistence type="predicted"/>
<evidence type="ECO:0000256" key="1">
    <source>
        <dbReference type="SAM" id="MobiDB-lite"/>
    </source>
</evidence>
<reference evidence="2" key="1">
    <citation type="journal article" date="2023" name="Science">
        <title>Genome structures resolve the early diversification of teleost fishes.</title>
        <authorList>
            <person name="Parey E."/>
            <person name="Louis A."/>
            <person name="Montfort J."/>
            <person name="Bouchez O."/>
            <person name="Roques C."/>
            <person name="Iampietro C."/>
            <person name="Lluch J."/>
            <person name="Castinel A."/>
            <person name="Donnadieu C."/>
            <person name="Desvignes T."/>
            <person name="Floi Bucao C."/>
            <person name="Jouanno E."/>
            <person name="Wen M."/>
            <person name="Mejri S."/>
            <person name="Dirks R."/>
            <person name="Jansen H."/>
            <person name="Henkel C."/>
            <person name="Chen W.J."/>
            <person name="Zahm M."/>
            <person name="Cabau C."/>
            <person name="Klopp C."/>
            <person name="Thompson A.W."/>
            <person name="Robinson-Rechavi M."/>
            <person name="Braasch I."/>
            <person name="Lecointre G."/>
            <person name="Bobe J."/>
            <person name="Postlethwait J.H."/>
            <person name="Berthelot C."/>
            <person name="Roest Crollius H."/>
            <person name="Guiguen Y."/>
        </authorList>
    </citation>
    <scope>NUCLEOTIDE SEQUENCE</scope>
    <source>
        <strain evidence="2">WJC10195</strain>
    </source>
</reference>
<dbReference type="AlphaFoldDB" id="A0A9Q1G877"/>
<dbReference type="EMBL" id="JAINUF010000002">
    <property type="protein sequence ID" value="KAJ8377200.1"/>
    <property type="molecule type" value="Genomic_DNA"/>
</dbReference>
<organism evidence="2 3">
    <name type="scientific">Synaphobranchus kaupii</name>
    <name type="common">Kaup's arrowtooth eel</name>
    <dbReference type="NCBI Taxonomy" id="118154"/>
    <lineage>
        <taxon>Eukaryota</taxon>
        <taxon>Metazoa</taxon>
        <taxon>Chordata</taxon>
        <taxon>Craniata</taxon>
        <taxon>Vertebrata</taxon>
        <taxon>Euteleostomi</taxon>
        <taxon>Actinopterygii</taxon>
        <taxon>Neopterygii</taxon>
        <taxon>Teleostei</taxon>
        <taxon>Anguilliformes</taxon>
        <taxon>Synaphobranchidae</taxon>
        <taxon>Synaphobranchus</taxon>
    </lineage>
</organism>
<name>A0A9Q1G877_SYNKA</name>
<keyword evidence="3" id="KW-1185">Reference proteome</keyword>
<protein>
    <submittedName>
        <fullName evidence="2">Uncharacterized protein</fullName>
    </submittedName>
</protein>
<accession>A0A9Q1G877</accession>
<gene>
    <name evidence="2" type="ORF">SKAU_G00077800</name>
</gene>
<feature type="region of interest" description="Disordered" evidence="1">
    <location>
        <begin position="90"/>
        <end position="112"/>
    </location>
</feature>
<sequence length="127" mass="14055">MRYVRTPEDLQLHSPGARVPVCAPDPLPARSTDGEQEEKFLLLLLLLIRYQLAPRTGSRRRKRLALFAKAGLLGQLRGQTAPFLLSNDLRGDAVSPAANSRQNTRRRGLENGHTLTSAPLASLFDSR</sequence>
<evidence type="ECO:0000313" key="2">
    <source>
        <dbReference type="EMBL" id="KAJ8377200.1"/>
    </source>
</evidence>
<comment type="caution">
    <text evidence="2">The sequence shown here is derived from an EMBL/GenBank/DDBJ whole genome shotgun (WGS) entry which is preliminary data.</text>
</comment>